<dbReference type="AlphaFoldDB" id="A0A673FTE2"/>
<dbReference type="Gene3D" id="3.40.50.300">
    <property type="entry name" value="P-loop containing nucleotide triphosphate hydrolases"/>
    <property type="match status" value="1"/>
</dbReference>
<dbReference type="Proteomes" id="UP000472270">
    <property type="component" value="Unassembled WGS sequence"/>
</dbReference>
<dbReference type="GO" id="GO:0005525">
    <property type="term" value="F:GTP binding"/>
    <property type="evidence" value="ECO:0007669"/>
    <property type="project" value="UniProtKB-KW"/>
</dbReference>
<accession>A0A673FTE2</accession>
<feature type="region of interest" description="Disordered" evidence="4">
    <location>
        <begin position="201"/>
        <end position="287"/>
    </location>
</feature>
<evidence type="ECO:0000259" key="5">
    <source>
        <dbReference type="PROSITE" id="PS51720"/>
    </source>
</evidence>
<keyword evidence="2" id="KW-0547">Nucleotide-binding</keyword>
<evidence type="ECO:0000256" key="1">
    <source>
        <dbReference type="ARBA" id="ARBA00008535"/>
    </source>
</evidence>
<feature type="domain" description="AIG1-type G" evidence="5">
    <location>
        <begin position="1"/>
        <end position="203"/>
    </location>
</feature>
<dbReference type="PANTHER" id="PTHR10903">
    <property type="entry name" value="GTPASE, IMAP FAMILY MEMBER-RELATED"/>
    <property type="match status" value="1"/>
</dbReference>
<feature type="compositionally biased region" description="Basic and acidic residues" evidence="4">
    <location>
        <begin position="246"/>
        <end position="261"/>
    </location>
</feature>
<proteinExistence type="inferred from homology"/>
<dbReference type="SUPFAM" id="SSF52540">
    <property type="entry name" value="P-loop containing nucleoside triphosphate hydrolases"/>
    <property type="match status" value="1"/>
</dbReference>
<evidence type="ECO:0000256" key="4">
    <source>
        <dbReference type="SAM" id="MobiDB-lite"/>
    </source>
</evidence>
<evidence type="ECO:0000313" key="6">
    <source>
        <dbReference type="Ensembl" id="ENSSRHP00000002504.1"/>
    </source>
</evidence>
<dbReference type="PROSITE" id="PS51720">
    <property type="entry name" value="G_AIG1"/>
    <property type="match status" value="1"/>
</dbReference>
<dbReference type="PANTHER" id="PTHR10903:SF188">
    <property type="entry name" value="GTPASE IMAP FAMILY MEMBER 2-LIKE-RELATED"/>
    <property type="match status" value="1"/>
</dbReference>
<dbReference type="FunFam" id="3.40.50.300:FF:000366">
    <property type="entry name" value="GTPase, IMAP family member 2"/>
    <property type="match status" value="1"/>
</dbReference>
<evidence type="ECO:0000313" key="7">
    <source>
        <dbReference type="Proteomes" id="UP000472270"/>
    </source>
</evidence>
<keyword evidence="3" id="KW-0342">GTP-binding</keyword>
<protein>
    <recommendedName>
        <fullName evidence="5">AIG1-type G domain-containing protein</fullName>
    </recommendedName>
</protein>
<dbReference type="Ensembl" id="ENSSRHT00000002605.1">
    <property type="protein sequence ID" value="ENSSRHP00000002504.1"/>
    <property type="gene ID" value="ENSSRHG00000001772.1"/>
</dbReference>
<dbReference type="CDD" id="cd01852">
    <property type="entry name" value="AIG1"/>
    <property type="match status" value="1"/>
</dbReference>
<organism evidence="6 7">
    <name type="scientific">Sinocyclocheilus rhinocerous</name>
    <dbReference type="NCBI Taxonomy" id="307959"/>
    <lineage>
        <taxon>Eukaryota</taxon>
        <taxon>Metazoa</taxon>
        <taxon>Chordata</taxon>
        <taxon>Craniata</taxon>
        <taxon>Vertebrata</taxon>
        <taxon>Euteleostomi</taxon>
        <taxon>Actinopterygii</taxon>
        <taxon>Neopterygii</taxon>
        <taxon>Teleostei</taxon>
        <taxon>Ostariophysi</taxon>
        <taxon>Cypriniformes</taxon>
        <taxon>Cyprinidae</taxon>
        <taxon>Cyprininae</taxon>
        <taxon>Sinocyclocheilus</taxon>
    </lineage>
</organism>
<dbReference type="Pfam" id="PF04548">
    <property type="entry name" value="AIG1"/>
    <property type="match status" value="1"/>
</dbReference>
<reference evidence="6" key="1">
    <citation type="submission" date="2025-08" db="UniProtKB">
        <authorList>
            <consortium name="Ensembl"/>
        </authorList>
    </citation>
    <scope>IDENTIFICATION</scope>
</reference>
<dbReference type="InterPro" id="IPR006703">
    <property type="entry name" value="G_AIG1"/>
</dbReference>
<feature type="compositionally biased region" description="Basic and acidic residues" evidence="4">
    <location>
        <begin position="201"/>
        <end position="239"/>
    </location>
</feature>
<sequence>MDELRIVLLGKQGAGKSASGNTLLCKQLFNTAASSERVTQACSSHSSMSIEGKPTIKVIDTPGWCDSSQSENDIKQEIIKCIHVSSPGPHVFLLVLLIGRFTNEEINTIMNILKEFGDEVTKYMIVLFTKGDDLEEKPIEDYLKEVHSDLKKIIQLCGGRYHVFNNRDKKNNNQVSSLLEKIHKMVESNEEKYYTTTMYQKGKEQIDDRRRQQHDTKAVCEKRKTPAESENGSRSHGCDAGEDYEEKGGISEDKSNEENMKLKMTQQQNSSENRSRSHGCDAGEDCEERGDISEEEYLKIHSLPSSNLHDFVPLFLVRILECMPADAFQTLTAIVKITKCET</sequence>
<name>A0A673FTE2_9TELE</name>
<evidence type="ECO:0000256" key="2">
    <source>
        <dbReference type="ARBA" id="ARBA00022741"/>
    </source>
</evidence>
<comment type="similarity">
    <text evidence="1">Belongs to the TRAFAC class TrmE-Era-EngA-EngB-Septin-like GTPase superfamily. AIG1/Toc34/Toc159-like paraseptin GTPase family. IAN subfamily.</text>
</comment>
<evidence type="ECO:0000256" key="3">
    <source>
        <dbReference type="ARBA" id="ARBA00023134"/>
    </source>
</evidence>
<reference evidence="6" key="2">
    <citation type="submission" date="2025-09" db="UniProtKB">
        <authorList>
            <consortium name="Ensembl"/>
        </authorList>
    </citation>
    <scope>IDENTIFICATION</scope>
</reference>
<keyword evidence="7" id="KW-1185">Reference proteome</keyword>
<dbReference type="InterPro" id="IPR045058">
    <property type="entry name" value="GIMA/IAN/Toc"/>
</dbReference>
<dbReference type="InterPro" id="IPR027417">
    <property type="entry name" value="P-loop_NTPase"/>
</dbReference>